<dbReference type="SUPFAM" id="SSF103473">
    <property type="entry name" value="MFS general substrate transporter"/>
    <property type="match status" value="1"/>
</dbReference>
<dbReference type="Proteomes" id="UP000655443">
    <property type="component" value="Unassembled WGS sequence"/>
</dbReference>
<feature type="transmembrane region" description="Helical" evidence="1">
    <location>
        <begin position="76"/>
        <end position="99"/>
    </location>
</feature>
<protein>
    <recommendedName>
        <fullName evidence="4">MFS transporter</fullName>
    </recommendedName>
</protein>
<keyword evidence="1" id="KW-0472">Membrane</keyword>
<evidence type="ECO:0000256" key="1">
    <source>
        <dbReference type="SAM" id="Phobius"/>
    </source>
</evidence>
<reference evidence="2" key="2">
    <citation type="submission" date="2020-09" db="EMBL/GenBank/DDBJ databases">
        <authorList>
            <person name="Sun Q."/>
            <person name="Ohkuma M."/>
        </authorList>
    </citation>
    <scope>NUCLEOTIDE SEQUENCE</scope>
    <source>
        <strain evidence="2">JCM 4714</strain>
    </source>
</reference>
<gene>
    <name evidence="2" type="ORF">GCM10010339_38940</name>
</gene>
<evidence type="ECO:0000313" key="3">
    <source>
        <dbReference type="Proteomes" id="UP000655443"/>
    </source>
</evidence>
<proteinExistence type="predicted"/>
<name>A0A918YJ77_9ACTN</name>
<sequence length="128" mass="12690">MTRPLPRGGTLLLAPIAGTAIANNYALQPELTTAAADLGVPLAVIGLVPTAALAGRMTGFALLLPLTDQLAPHRLVGVRLTVLAGALTLAAATSGATVLPAATPRQGAGGRASPRWPPACRPASCSAV</sequence>
<keyword evidence="1" id="KW-0812">Transmembrane</keyword>
<dbReference type="EMBL" id="BMVG01000008">
    <property type="protein sequence ID" value="GHE05015.1"/>
    <property type="molecule type" value="Genomic_DNA"/>
</dbReference>
<accession>A0A918YJ77</accession>
<dbReference type="RefSeq" id="WP_229881779.1">
    <property type="nucleotide sequence ID" value="NZ_BMVG01000008.1"/>
</dbReference>
<keyword evidence="1" id="KW-1133">Transmembrane helix</keyword>
<comment type="caution">
    <text evidence="2">The sequence shown here is derived from an EMBL/GenBank/DDBJ whole genome shotgun (WGS) entry which is preliminary data.</text>
</comment>
<keyword evidence="3" id="KW-1185">Reference proteome</keyword>
<reference evidence="2" key="1">
    <citation type="journal article" date="2014" name="Int. J. Syst. Evol. Microbiol.">
        <title>Complete genome sequence of Corynebacterium casei LMG S-19264T (=DSM 44701T), isolated from a smear-ripened cheese.</title>
        <authorList>
            <consortium name="US DOE Joint Genome Institute (JGI-PGF)"/>
            <person name="Walter F."/>
            <person name="Albersmeier A."/>
            <person name="Kalinowski J."/>
            <person name="Ruckert C."/>
        </authorList>
    </citation>
    <scope>NUCLEOTIDE SEQUENCE</scope>
    <source>
        <strain evidence="2">JCM 4714</strain>
    </source>
</reference>
<organism evidence="2 3">
    <name type="scientific">Streptomyces alanosinicus</name>
    <dbReference type="NCBI Taxonomy" id="68171"/>
    <lineage>
        <taxon>Bacteria</taxon>
        <taxon>Bacillati</taxon>
        <taxon>Actinomycetota</taxon>
        <taxon>Actinomycetes</taxon>
        <taxon>Kitasatosporales</taxon>
        <taxon>Streptomycetaceae</taxon>
        <taxon>Streptomyces</taxon>
    </lineage>
</organism>
<evidence type="ECO:0000313" key="2">
    <source>
        <dbReference type="EMBL" id="GHE05015.1"/>
    </source>
</evidence>
<evidence type="ECO:0008006" key="4">
    <source>
        <dbReference type="Google" id="ProtNLM"/>
    </source>
</evidence>
<dbReference type="InterPro" id="IPR036259">
    <property type="entry name" value="MFS_trans_sf"/>
</dbReference>
<feature type="transmembrane region" description="Helical" evidence="1">
    <location>
        <begin position="38"/>
        <end position="64"/>
    </location>
</feature>
<dbReference type="AlphaFoldDB" id="A0A918YJ77"/>